<dbReference type="PANTHER" id="PTHR11908:SF157">
    <property type="entry name" value="XANTHINE DEHYDROGENASE SUBUNIT D-RELATED"/>
    <property type="match status" value="1"/>
</dbReference>
<dbReference type="Gene3D" id="3.30.365.10">
    <property type="entry name" value="Aldehyde oxidase/xanthine dehydrogenase, molybdopterin binding domain"/>
    <property type="match status" value="4"/>
</dbReference>
<dbReference type="Pfam" id="PF02738">
    <property type="entry name" value="MoCoBD_1"/>
    <property type="match status" value="1"/>
</dbReference>
<organism evidence="3">
    <name type="scientific">Caldilineaceae bacterium SB0664_bin_27</name>
    <dbReference type="NCBI Taxonomy" id="2605260"/>
    <lineage>
        <taxon>Bacteria</taxon>
        <taxon>Bacillati</taxon>
        <taxon>Chloroflexota</taxon>
        <taxon>Caldilineae</taxon>
        <taxon>Caldilineales</taxon>
        <taxon>Caldilineaceae</taxon>
    </lineage>
</organism>
<dbReference type="InterPro" id="IPR016208">
    <property type="entry name" value="Ald_Oxase/xanthine_DH-like"/>
</dbReference>
<dbReference type="SUPFAM" id="SSF54665">
    <property type="entry name" value="CO dehydrogenase molybdoprotein N-domain-like"/>
    <property type="match status" value="1"/>
</dbReference>
<dbReference type="PANTHER" id="PTHR11908">
    <property type="entry name" value="XANTHINE DEHYDROGENASE"/>
    <property type="match status" value="1"/>
</dbReference>
<dbReference type="InterPro" id="IPR036856">
    <property type="entry name" value="Ald_Oxase/Xan_DH_a/b_sf"/>
</dbReference>
<dbReference type="SUPFAM" id="SSF56003">
    <property type="entry name" value="Molybdenum cofactor-binding domain"/>
    <property type="match status" value="1"/>
</dbReference>
<dbReference type="Gene3D" id="3.90.1170.50">
    <property type="entry name" value="Aldehyde oxidase/xanthine dehydrogenase, a/b hammerhead"/>
    <property type="match status" value="1"/>
</dbReference>
<evidence type="ECO:0000256" key="1">
    <source>
        <dbReference type="SAM" id="MobiDB-lite"/>
    </source>
</evidence>
<accession>A0A6B0YYY9</accession>
<dbReference type="AlphaFoldDB" id="A0A6B0YYY9"/>
<comment type="caution">
    <text evidence="3">The sequence shown here is derived from an EMBL/GenBank/DDBJ whole genome shotgun (WGS) entry which is preliminary data.</text>
</comment>
<dbReference type="InterPro" id="IPR008274">
    <property type="entry name" value="AldOxase/xan_DH_MoCoBD1"/>
</dbReference>
<reference evidence="3" key="1">
    <citation type="submission" date="2019-09" db="EMBL/GenBank/DDBJ databases">
        <title>Characterisation of the sponge microbiome using genome-centric metagenomics.</title>
        <authorList>
            <person name="Engelberts J.P."/>
            <person name="Robbins S.J."/>
            <person name="De Goeij J.M."/>
            <person name="Aranda M."/>
            <person name="Bell S.C."/>
            <person name="Webster N.S."/>
        </authorList>
    </citation>
    <scope>NUCLEOTIDE SEQUENCE</scope>
    <source>
        <strain evidence="3">SB0664_bin_27</strain>
    </source>
</reference>
<name>A0A6B0YYY9_9CHLR</name>
<dbReference type="Pfam" id="PF20256">
    <property type="entry name" value="MoCoBD_2"/>
    <property type="match status" value="2"/>
</dbReference>
<dbReference type="InterPro" id="IPR046867">
    <property type="entry name" value="AldOxase/xan_DH_MoCoBD2"/>
</dbReference>
<dbReference type="SMART" id="SM01008">
    <property type="entry name" value="Ald_Xan_dh_C"/>
    <property type="match status" value="1"/>
</dbReference>
<feature type="domain" description="Aldehyde oxidase/xanthine dehydrogenase a/b hammerhead" evidence="2">
    <location>
        <begin position="18"/>
        <end position="130"/>
    </location>
</feature>
<dbReference type="GO" id="GO:0016491">
    <property type="term" value="F:oxidoreductase activity"/>
    <property type="evidence" value="ECO:0007669"/>
    <property type="project" value="InterPro"/>
</dbReference>
<feature type="region of interest" description="Disordered" evidence="1">
    <location>
        <begin position="443"/>
        <end position="462"/>
    </location>
</feature>
<evidence type="ECO:0000259" key="2">
    <source>
        <dbReference type="SMART" id="SM01008"/>
    </source>
</evidence>
<dbReference type="InterPro" id="IPR000674">
    <property type="entry name" value="Ald_Oxase/Xan_DH_a/b"/>
</dbReference>
<gene>
    <name evidence="3" type="ORF">F4Y42_17240</name>
</gene>
<dbReference type="EMBL" id="VXRG01000138">
    <property type="protein sequence ID" value="MXY95189.1"/>
    <property type="molecule type" value="Genomic_DNA"/>
</dbReference>
<proteinExistence type="predicted"/>
<evidence type="ECO:0000313" key="3">
    <source>
        <dbReference type="EMBL" id="MXY95189.1"/>
    </source>
</evidence>
<dbReference type="Pfam" id="PF01315">
    <property type="entry name" value="Ald_Xan_dh_C"/>
    <property type="match status" value="1"/>
</dbReference>
<protein>
    <submittedName>
        <fullName evidence="3">Xanthine dehydrogenase family protein</fullName>
    </submittedName>
</protein>
<dbReference type="InterPro" id="IPR037165">
    <property type="entry name" value="AldOxase/xan_DH_Mopterin-bd_sf"/>
</dbReference>
<sequence length="767" mass="82078">MRAVGSSIPRFDATEKVTGQAAYPADIDLPGQAWLKIVFAGVPHARIVRMDTERAAAAEGVITVLTAADVPVNEYGLVMPDQPVLCGLESTPLAEVVRWEGDKVALIVAETATQAEAAARLLEIEYETLPVITSTEQALAADAQPLHPHPFSNFPYPEGRDRGSNLLVRHRLRCGDIDAGFAEADVCVEGVYSTHPQEHAYLQPEAGLAHVRDDGRIEVIVAGQWMHEDQEQISHALDLPANRIVVRYPAVGGAFGGREDMSIQIPLALAAWKTGRPVKTVWSREESIVGHHKRHAFVIRAKWGANREGKITAAQMDLTSDSGAYSYTSTKVLANATLMCLGPYEVPNAHVDARTVYTNNCPGGAFRGFGGPQAHFAAEMQMTKLAHALNMDPVEFRMRNILRDGSILVTGSPVPAGCTTEEVLAEAARQGGWQARDGQWSVETASAGSTPPDSGNGLLTTSLDSSRGRIARGKGIAVSYKNVGYSFGFPEHCTAWVELHGGETVERARVGCVGAEVGQGAHTAFILMTAEMLGLSPEQVELEAEDTDVTGSSGSSSASRMTFMAGNAIQGAAERAMALWQDEERPARAEFVYHPRATTPFDRETGACDPNITYGYCAQVADVEVDRDTGHVTVKRLVSVNDVGKAIHPQHVEGQIEGAVAQSIGWTLLENYLQEEGVTITPHLSNYLIPGVADVAEEIVPVILELPDPQGPLGARGMAEMPFLPTAPAIAAALHDALGVWYDALPFTPETVWRGMESGDGTPAAGG</sequence>
<dbReference type="GO" id="GO:0005506">
    <property type="term" value="F:iron ion binding"/>
    <property type="evidence" value="ECO:0007669"/>
    <property type="project" value="InterPro"/>
</dbReference>